<dbReference type="SMART" id="SM00283">
    <property type="entry name" value="MA"/>
    <property type="match status" value="1"/>
</dbReference>
<dbReference type="RefSeq" id="WP_111646074.1">
    <property type="nucleotide sequence ID" value="NZ_QLMH01000015.1"/>
</dbReference>
<dbReference type="Proteomes" id="UP000248555">
    <property type="component" value="Unassembled WGS sequence"/>
</dbReference>
<dbReference type="AlphaFoldDB" id="A0A327Y8S5"/>
<protein>
    <submittedName>
        <fullName evidence="5">Methyl-accepting chemotaxis protein</fullName>
    </submittedName>
</protein>
<comment type="caution">
    <text evidence="5">The sequence shown here is derived from an EMBL/GenBank/DDBJ whole genome shotgun (WGS) entry which is preliminary data.</text>
</comment>
<feature type="transmembrane region" description="Helical" evidence="3">
    <location>
        <begin position="306"/>
        <end position="329"/>
    </location>
</feature>
<dbReference type="GO" id="GO:0007165">
    <property type="term" value="P:signal transduction"/>
    <property type="evidence" value="ECO:0007669"/>
    <property type="project" value="UniProtKB-KW"/>
</dbReference>
<gene>
    <name evidence="5" type="ORF">B0I26_11537</name>
</gene>
<keyword evidence="1 2" id="KW-0807">Transducer</keyword>
<keyword evidence="3" id="KW-0472">Membrane</keyword>
<evidence type="ECO:0000259" key="4">
    <source>
        <dbReference type="PROSITE" id="PS50111"/>
    </source>
</evidence>
<evidence type="ECO:0000313" key="6">
    <source>
        <dbReference type="Proteomes" id="UP000248555"/>
    </source>
</evidence>
<organism evidence="5 6">
    <name type="scientific">Paranoxybacillus vitaminiphilus</name>
    <dbReference type="NCBI Taxonomy" id="581036"/>
    <lineage>
        <taxon>Bacteria</taxon>
        <taxon>Bacillati</taxon>
        <taxon>Bacillota</taxon>
        <taxon>Bacilli</taxon>
        <taxon>Bacillales</taxon>
        <taxon>Anoxybacillaceae</taxon>
        <taxon>Paranoxybacillus</taxon>
    </lineage>
</organism>
<keyword evidence="3" id="KW-0812">Transmembrane</keyword>
<evidence type="ECO:0000256" key="1">
    <source>
        <dbReference type="ARBA" id="ARBA00023224"/>
    </source>
</evidence>
<dbReference type="SUPFAM" id="SSF58104">
    <property type="entry name" value="Methyl-accepting chemotaxis protein (MCP) signaling domain"/>
    <property type="match status" value="1"/>
</dbReference>
<feature type="domain" description="Methyl-accepting transducer" evidence="4">
    <location>
        <begin position="396"/>
        <end position="653"/>
    </location>
</feature>
<dbReference type="Gene3D" id="6.10.340.10">
    <property type="match status" value="1"/>
</dbReference>
<proteinExistence type="predicted"/>
<keyword evidence="3" id="KW-1133">Transmembrane helix</keyword>
<keyword evidence="6" id="KW-1185">Reference proteome</keyword>
<dbReference type="Pfam" id="PF00015">
    <property type="entry name" value="MCPsignal"/>
    <property type="match status" value="1"/>
</dbReference>
<accession>A0A327Y8S5</accession>
<dbReference type="Gene3D" id="1.10.287.950">
    <property type="entry name" value="Methyl-accepting chemotaxis protein"/>
    <property type="match status" value="1"/>
</dbReference>
<dbReference type="PANTHER" id="PTHR32089">
    <property type="entry name" value="METHYL-ACCEPTING CHEMOTAXIS PROTEIN MCPB"/>
    <property type="match status" value="1"/>
</dbReference>
<dbReference type="GO" id="GO:0016020">
    <property type="term" value="C:membrane"/>
    <property type="evidence" value="ECO:0007669"/>
    <property type="project" value="InterPro"/>
</dbReference>
<dbReference type="EMBL" id="QLMH01000015">
    <property type="protein sequence ID" value="RAK16901.1"/>
    <property type="molecule type" value="Genomic_DNA"/>
</dbReference>
<name>A0A327Y8S5_9BACL</name>
<evidence type="ECO:0000256" key="3">
    <source>
        <dbReference type="SAM" id="Phobius"/>
    </source>
</evidence>
<dbReference type="PROSITE" id="PS50111">
    <property type="entry name" value="CHEMOTAXIS_TRANSDUC_2"/>
    <property type="match status" value="1"/>
</dbReference>
<feature type="transmembrane region" description="Helical" evidence="3">
    <location>
        <begin position="7"/>
        <end position="28"/>
    </location>
</feature>
<reference evidence="5 6" key="1">
    <citation type="submission" date="2018-06" db="EMBL/GenBank/DDBJ databases">
        <title>Genomic Encyclopedia of Type Strains, Phase III (KMG-III): the genomes of soil and plant-associated and newly described type strains.</title>
        <authorList>
            <person name="Whitman W."/>
        </authorList>
    </citation>
    <scope>NUCLEOTIDE SEQUENCE [LARGE SCALE GENOMIC DNA]</scope>
    <source>
        <strain evidence="5 6">CGMCC 1.8979</strain>
    </source>
</reference>
<evidence type="ECO:0000313" key="5">
    <source>
        <dbReference type="EMBL" id="RAK16901.1"/>
    </source>
</evidence>
<sequence>MTIKAKLFVLVAGFVFLLLSSTFLLLWMEKNDLDKKGNEMVDVVWKGTEEKVQGEVEAFANQISRNLVELEQSMEKNMLNAAYLLQELDRGRTLNNEDLERLAVQTGMTDFYLTNREGIFVVSTEKAALGTNLFDIWDGYRMLLTGEAQILPSPLKIKAETGEIFKFMAIPRADGKGIVESALDVSSFESSLSRYIEEKEEVKAVYLFDQEQVVLMEILQKGQTPLWEKGNEMKNENVQSVFSSGKAQVFLKDNHVEAYVPVRADGNVRYVLYTLLDAAPYFQHAVSTKQVLQEFQQLINEVGYKMMLSIFIFSLLFLLVLFSVIRSVLRPLKVFSKVLREVGHGQAVKWEQVKAEELREIQEAITEVVQKYQQMLSVIQSNLVAVTKAQKEYSSEMNTTLETLEQVSKAVTDTARNNQQQAEQLHEAGEIVETMSRTLSDVSCMASELEDFSNRAAGLAESSIRGLEHMTKVIENIYKEVGESGKRIEKLAKSSEEIGGIIALIQGIAGQTNLLALNAAIEAARAGEQGKGFAVVADEVRKLAEESSRATEKIAQILLDIKQEIASTKEGNDNQLSVIESSKQGIQQAKDSFHHLIDATRESSRKIVQLGDFVETMFQNGQGVIGVFEQMHRNIQSNAANSEQLLAMVEDVMGSLKQLRHLLDNMTDSTKKLEQVTAVSH</sequence>
<evidence type="ECO:0000256" key="2">
    <source>
        <dbReference type="PROSITE-ProRule" id="PRU00284"/>
    </source>
</evidence>
<dbReference type="PANTHER" id="PTHR32089:SF112">
    <property type="entry name" value="LYSOZYME-LIKE PROTEIN-RELATED"/>
    <property type="match status" value="1"/>
</dbReference>
<dbReference type="InterPro" id="IPR004089">
    <property type="entry name" value="MCPsignal_dom"/>
</dbReference>